<dbReference type="InterPro" id="IPR016191">
    <property type="entry name" value="Ribonuclease/ribotoxin"/>
</dbReference>
<keyword evidence="1" id="KW-0540">Nuclease</keyword>
<dbReference type="SUPFAM" id="SSF53933">
    <property type="entry name" value="Microbial ribonucleases"/>
    <property type="match status" value="1"/>
</dbReference>
<keyword evidence="5" id="KW-1185">Reference proteome</keyword>
<sequence length="251" mass="27956">MTLYSIPEGPSPSPTISEYSLTSPPIVSPYWGLDLNDSARSISTDNCSSDALLKPPLPSSTEQSKAKAFFRKTRSKLSHFLKRIGLRRISGLHHGDSINSIPTDNLEVYNCQVNDRPDTADSYYFLPGLLCGPPQDQILSHLPAAAVRSQVAAAPPFTGTRYRGRYPHRYRGNFAQELELTLVQGALIGFPILRDVENGRCYSHSGSPGPVRAVYNDHDRSRFEVVYHDPSKPRRGRFHPFSKGRYVPGRS</sequence>
<gene>
    <name evidence="4" type="ORF">QBC40DRAFT_346273</name>
</gene>
<evidence type="ECO:0000256" key="1">
    <source>
        <dbReference type="ARBA" id="ARBA00022722"/>
    </source>
</evidence>
<evidence type="ECO:0000313" key="4">
    <source>
        <dbReference type="EMBL" id="KAK4203417.1"/>
    </source>
</evidence>
<accession>A0AAN6XRT5</accession>
<keyword evidence="2" id="KW-0378">Hydrolase</keyword>
<dbReference type="GO" id="GO:0004540">
    <property type="term" value="F:RNA nuclease activity"/>
    <property type="evidence" value="ECO:0007669"/>
    <property type="project" value="InterPro"/>
</dbReference>
<organism evidence="4 5">
    <name type="scientific">Triangularia verruculosa</name>
    <dbReference type="NCBI Taxonomy" id="2587418"/>
    <lineage>
        <taxon>Eukaryota</taxon>
        <taxon>Fungi</taxon>
        <taxon>Dikarya</taxon>
        <taxon>Ascomycota</taxon>
        <taxon>Pezizomycotina</taxon>
        <taxon>Sordariomycetes</taxon>
        <taxon>Sordariomycetidae</taxon>
        <taxon>Sordariales</taxon>
        <taxon>Podosporaceae</taxon>
        <taxon>Triangularia</taxon>
    </lineage>
</organism>
<evidence type="ECO:0000313" key="5">
    <source>
        <dbReference type="Proteomes" id="UP001303160"/>
    </source>
</evidence>
<protein>
    <submittedName>
        <fullName evidence="4">Uncharacterized protein</fullName>
    </submittedName>
</protein>
<dbReference type="Gene3D" id="3.10.450.30">
    <property type="entry name" value="Microbial ribonucleases"/>
    <property type="match status" value="1"/>
</dbReference>
<dbReference type="EMBL" id="MU863889">
    <property type="protein sequence ID" value="KAK4203417.1"/>
    <property type="molecule type" value="Genomic_DNA"/>
</dbReference>
<reference evidence="4" key="2">
    <citation type="submission" date="2023-05" db="EMBL/GenBank/DDBJ databases">
        <authorList>
            <consortium name="Lawrence Berkeley National Laboratory"/>
            <person name="Steindorff A."/>
            <person name="Hensen N."/>
            <person name="Bonometti L."/>
            <person name="Westerberg I."/>
            <person name="Brannstrom I.O."/>
            <person name="Guillou S."/>
            <person name="Cros-Aarteil S."/>
            <person name="Calhoun S."/>
            <person name="Haridas S."/>
            <person name="Kuo A."/>
            <person name="Mondo S."/>
            <person name="Pangilinan J."/>
            <person name="Riley R."/>
            <person name="Labutti K."/>
            <person name="Andreopoulos B."/>
            <person name="Lipzen A."/>
            <person name="Chen C."/>
            <person name="Yanf M."/>
            <person name="Daum C."/>
            <person name="Ng V."/>
            <person name="Clum A."/>
            <person name="Ohm R."/>
            <person name="Martin F."/>
            <person name="Silar P."/>
            <person name="Natvig D."/>
            <person name="Lalanne C."/>
            <person name="Gautier V."/>
            <person name="Ament-Velasquez S.L."/>
            <person name="Kruys A."/>
            <person name="Hutchinson M.I."/>
            <person name="Powell A.J."/>
            <person name="Barry K."/>
            <person name="Miller A.N."/>
            <person name="Grigoriev I.V."/>
            <person name="Debuchy R."/>
            <person name="Gladieux P."/>
            <person name="Thoren M.H."/>
            <person name="Johannesson H."/>
        </authorList>
    </citation>
    <scope>NUCLEOTIDE SEQUENCE</scope>
    <source>
        <strain evidence="4">CBS 315.58</strain>
    </source>
</reference>
<evidence type="ECO:0000256" key="2">
    <source>
        <dbReference type="ARBA" id="ARBA00022801"/>
    </source>
</evidence>
<evidence type="ECO:0000256" key="3">
    <source>
        <dbReference type="SAM" id="MobiDB-lite"/>
    </source>
</evidence>
<name>A0AAN6XRT5_9PEZI</name>
<dbReference type="GO" id="GO:0003723">
    <property type="term" value="F:RNA binding"/>
    <property type="evidence" value="ECO:0007669"/>
    <property type="project" value="InterPro"/>
</dbReference>
<dbReference type="GO" id="GO:0016787">
    <property type="term" value="F:hydrolase activity"/>
    <property type="evidence" value="ECO:0007669"/>
    <property type="project" value="UniProtKB-KW"/>
</dbReference>
<reference evidence="4" key="1">
    <citation type="journal article" date="2023" name="Mol. Phylogenet. Evol.">
        <title>Genome-scale phylogeny and comparative genomics of the fungal order Sordariales.</title>
        <authorList>
            <person name="Hensen N."/>
            <person name="Bonometti L."/>
            <person name="Westerberg I."/>
            <person name="Brannstrom I.O."/>
            <person name="Guillou S."/>
            <person name="Cros-Aarteil S."/>
            <person name="Calhoun S."/>
            <person name="Haridas S."/>
            <person name="Kuo A."/>
            <person name="Mondo S."/>
            <person name="Pangilinan J."/>
            <person name="Riley R."/>
            <person name="LaButti K."/>
            <person name="Andreopoulos B."/>
            <person name="Lipzen A."/>
            <person name="Chen C."/>
            <person name="Yan M."/>
            <person name="Daum C."/>
            <person name="Ng V."/>
            <person name="Clum A."/>
            <person name="Steindorff A."/>
            <person name="Ohm R.A."/>
            <person name="Martin F."/>
            <person name="Silar P."/>
            <person name="Natvig D.O."/>
            <person name="Lalanne C."/>
            <person name="Gautier V."/>
            <person name="Ament-Velasquez S.L."/>
            <person name="Kruys A."/>
            <person name="Hutchinson M.I."/>
            <person name="Powell A.J."/>
            <person name="Barry K."/>
            <person name="Miller A.N."/>
            <person name="Grigoriev I.V."/>
            <person name="Debuchy R."/>
            <person name="Gladieux P."/>
            <person name="Hiltunen Thoren M."/>
            <person name="Johannesson H."/>
        </authorList>
    </citation>
    <scope>NUCLEOTIDE SEQUENCE</scope>
    <source>
        <strain evidence="4">CBS 315.58</strain>
    </source>
</reference>
<dbReference type="AlphaFoldDB" id="A0AAN6XRT5"/>
<proteinExistence type="predicted"/>
<feature type="region of interest" description="Disordered" evidence="3">
    <location>
        <begin position="1"/>
        <end position="20"/>
    </location>
</feature>
<dbReference type="Proteomes" id="UP001303160">
    <property type="component" value="Unassembled WGS sequence"/>
</dbReference>
<comment type="caution">
    <text evidence="4">The sequence shown here is derived from an EMBL/GenBank/DDBJ whole genome shotgun (WGS) entry which is preliminary data.</text>
</comment>